<dbReference type="AlphaFoldDB" id="A0A9P3T8C3"/>
<keyword evidence="2 4" id="KW-0560">Oxidoreductase</keyword>
<name>A0A9P3T8C3_KLUIN</name>
<dbReference type="CDD" id="cd12156">
    <property type="entry name" value="HPPR"/>
    <property type="match status" value="1"/>
</dbReference>
<evidence type="ECO:0000313" key="8">
    <source>
        <dbReference type="Proteomes" id="UP000867740"/>
    </source>
</evidence>
<accession>A0A9P3T8C3</accession>
<dbReference type="GO" id="GO:0051287">
    <property type="term" value="F:NAD binding"/>
    <property type="evidence" value="ECO:0007669"/>
    <property type="project" value="InterPro"/>
</dbReference>
<dbReference type="PANTHER" id="PTHR10996">
    <property type="entry name" value="2-HYDROXYACID DEHYDROGENASE-RELATED"/>
    <property type="match status" value="1"/>
</dbReference>
<dbReference type="GO" id="GO:0016618">
    <property type="term" value="F:hydroxypyruvate reductase [NAD(P)H] activity"/>
    <property type="evidence" value="ECO:0007669"/>
    <property type="project" value="TreeGrafter"/>
</dbReference>
<feature type="domain" description="D-isomer specific 2-hydroxyacid dehydrogenase NAD-binding" evidence="6">
    <location>
        <begin position="115"/>
        <end position="286"/>
    </location>
</feature>
<dbReference type="FunFam" id="3.40.50.720:FF:000213">
    <property type="entry name" value="Putative 2-hydroxyacid dehydrogenase"/>
    <property type="match status" value="1"/>
</dbReference>
<dbReference type="GO" id="GO:0005829">
    <property type="term" value="C:cytosol"/>
    <property type="evidence" value="ECO:0007669"/>
    <property type="project" value="TreeGrafter"/>
</dbReference>
<reference evidence="7" key="1">
    <citation type="journal article" date="2018" name="Genome Biol.">
        <title>SKESA: strategic k-mer extension for scrupulous assemblies.</title>
        <authorList>
            <person name="Souvorov A."/>
            <person name="Agarwala R."/>
            <person name="Lipman D.J."/>
        </authorList>
    </citation>
    <scope>NUCLEOTIDE SEQUENCE</scope>
    <source>
        <strain evidence="7">CAVp300</strain>
    </source>
</reference>
<dbReference type="SUPFAM" id="SSF52283">
    <property type="entry name" value="Formate/glycerate dehydrogenase catalytic domain-like"/>
    <property type="match status" value="1"/>
</dbReference>
<organism evidence="7 8">
    <name type="scientific">Kluyvera intermedia</name>
    <name type="common">Enterobacter intermedius</name>
    <dbReference type="NCBI Taxonomy" id="61648"/>
    <lineage>
        <taxon>Bacteria</taxon>
        <taxon>Pseudomonadati</taxon>
        <taxon>Pseudomonadota</taxon>
        <taxon>Gammaproteobacteria</taxon>
        <taxon>Enterobacterales</taxon>
        <taxon>Enterobacteriaceae</taxon>
        <taxon>Kluyvera</taxon>
    </lineage>
</organism>
<dbReference type="Proteomes" id="UP000867740">
    <property type="component" value="Unassembled WGS sequence"/>
</dbReference>
<dbReference type="InterPro" id="IPR006140">
    <property type="entry name" value="D-isomer_DH_NAD-bd"/>
</dbReference>
<protein>
    <submittedName>
        <fullName evidence="7">2-hydroxyacid dehydrogenase</fullName>
    </submittedName>
</protein>
<dbReference type="Pfam" id="PF02826">
    <property type="entry name" value="2-Hacid_dh_C"/>
    <property type="match status" value="1"/>
</dbReference>
<dbReference type="InterPro" id="IPR006139">
    <property type="entry name" value="D-isomer_2_OHA_DH_cat_dom"/>
</dbReference>
<evidence type="ECO:0000259" key="6">
    <source>
        <dbReference type="Pfam" id="PF02826"/>
    </source>
</evidence>
<dbReference type="Gene3D" id="3.40.50.720">
    <property type="entry name" value="NAD(P)-binding Rossmann-like Domain"/>
    <property type="match status" value="2"/>
</dbReference>
<evidence type="ECO:0000256" key="4">
    <source>
        <dbReference type="RuleBase" id="RU003719"/>
    </source>
</evidence>
<evidence type="ECO:0000256" key="3">
    <source>
        <dbReference type="ARBA" id="ARBA00023027"/>
    </source>
</evidence>
<comment type="caution">
    <text evidence="7">The sequence shown here is derived from an EMBL/GenBank/DDBJ whole genome shotgun (WGS) entry which is preliminary data.</text>
</comment>
<evidence type="ECO:0000259" key="5">
    <source>
        <dbReference type="Pfam" id="PF00389"/>
    </source>
</evidence>
<keyword evidence="3" id="KW-0520">NAD</keyword>
<dbReference type="Pfam" id="PF00389">
    <property type="entry name" value="2-Hacid_dh"/>
    <property type="match status" value="1"/>
</dbReference>
<dbReference type="PANTHER" id="PTHR10996:SF178">
    <property type="entry name" value="2-HYDROXYACID DEHYDROGENASE YGL185C-RELATED"/>
    <property type="match status" value="1"/>
</dbReference>
<dbReference type="RefSeq" id="WP_047371133.1">
    <property type="nucleotide sequence ID" value="NZ_CABMNU010000005.1"/>
</dbReference>
<dbReference type="InterPro" id="IPR036291">
    <property type="entry name" value="NAD(P)-bd_dom_sf"/>
</dbReference>
<dbReference type="EMBL" id="DACSUM010000021">
    <property type="protein sequence ID" value="HAT3582500.1"/>
    <property type="molecule type" value="Genomic_DNA"/>
</dbReference>
<dbReference type="SUPFAM" id="SSF51735">
    <property type="entry name" value="NAD(P)-binding Rossmann-fold domains"/>
    <property type="match status" value="1"/>
</dbReference>
<feature type="domain" description="D-isomer specific 2-hydroxyacid dehydrogenase catalytic" evidence="5">
    <location>
        <begin position="12"/>
        <end position="317"/>
    </location>
</feature>
<keyword evidence="1" id="KW-0521">NADP</keyword>
<evidence type="ECO:0000256" key="1">
    <source>
        <dbReference type="ARBA" id="ARBA00022857"/>
    </source>
</evidence>
<sequence length="317" mass="33791">MTNNIAQQKAHILLTQAVPAPIDEILRRDYDVHRLYQTSEPQKMLADIGPLIQGVVTGGAKGLSREMMECLPALKIVAISGIGTDAVDLAYAAKHGIYVTTTPGVLTDDVADMALGLLISTLRQMSEGEQVVRAGRWPQTNLPLARKVTGTTVGIIGMGRVGQAIARRVAAFDARILYTDLAPISALDYTFIADIHALAQEVDVLVLAASADSGKVIISESVLEALGPEGYFINVARGKLVDEAALLDALIHKRIAGAGLDVFAHEPHVPEGFFTLNNVTLQPHRASATVQTRLEMGNIVLANLAACFSGNVPPHRV</sequence>
<dbReference type="GO" id="GO:0030267">
    <property type="term" value="F:glyoxylate reductase (NADPH) activity"/>
    <property type="evidence" value="ECO:0007669"/>
    <property type="project" value="TreeGrafter"/>
</dbReference>
<gene>
    <name evidence="7" type="ORF">I8531_002821</name>
</gene>
<evidence type="ECO:0000256" key="2">
    <source>
        <dbReference type="ARBA" id="ARBA00023002"/>
    </source>
</evidence>
<dbReference type="InterPro" id="IPR050223">
    <property type="entry name" value="D-isomer_2-hydroxyacid_DH"/>
</dbReference>
<proteinExistence type="inferred from homology"/>
<dbReference type="InterPro" id="IPR029752">
    <property type="entry name" value="D-isomer_DH_CS1"/>
</dbReference>
<dbReference type="PROSITE" id="PS00065">
    <property type="entry name" value="D_2_HYDROXYACID_DH_1"/>
    <property type="match status" value="1"/>
</dbReference>
<comment type="similarity">
    <text evidence="4">Belongs to the D-isomer specific 2-hydroxyacid dehydrogenase family.</text>
</comment>
<reference evidence="7" key="2">
    <citation type="submission" date="2020-10" db="EMBL/GenBank/DDBJ databases">
        <authorList>
            <consortium name="NCBI Pathogen Detection Project"/>
        </authorList>
    </citation>
    <scope>NUCLEOTIDE SEQUENCE</scope>
    <source>
        <strain evidence="7">CAVp300</strain>
    </source>
</reference>
<evidence type="ECO:0000313" key="7">
    <source>
        <dbReference type="EMBL" id="HAT3582500.1"/>
    </source>
</evidence>